<evidence type="ECO:0000313" key="15">
    <source>
        <dbReference type="Proteomes" id="UP000027746"/>
    </source>
</evidence>
<dbReference type="Proteomes" id="UP000027746">
    <property type="component" value="Unassembled WGS sequence"/>
</dbReference>
<keyword evidence="9" id="KW-0407">Ion channel</keyword>
<dbReference type="PANTHER" id="PTHR18966">
    <property type="entry name" value="IONOTROPIC GLUTAMATE RECEPTOR"/>
    <property type="match status" value="1"/>
</dbReference>
<feature type="chain" id="PRO_5041079330" evidence="11">
    <location>
        <begin position="21"/>
        <end position="350"/>
    </location>
</feature>
<comment type="caution">
    <text evidence="14">The sequence shown here is derived from an EMBL/GenBank/DDBJ whole genome shotgun (WGS) entry which is preliminary data.</text>
</comment>
<dbReference type="GO" id="GO:0015276">
    <property type="term" value="F:ligand-gated monoatomic ion channel activity"/>
    <property type="evidence" value="ECO:0007669"/>
    <property type="project" value="InterPro"/>
</dbReference>
<feature type="domain" description="Solute-binding protein family 3/N-terminal" evidence="12">
    <location>
        <begin position="22"/>
        <end position="349"/>
    </location>
</feature>
<dbReference type="InterPro" id="IPR015683">
    <property type="entry name" value="Ionotropic_Glu_rcpt"/>
</dbReference>
<evidence type="ECO:0000256" key="7">
    <source>
        <dbReference type="ARBA" id="ARBA00023170"/>
    </source>
</evidence>
<keyword evidence="3 10" id="KW-0812">Transmembrane</keyword>
<evidence type="ECO:0000313" key="14">
    <source>
        <dbReference type="EMBL" id="KEJ97136.1"/>
    </source>
</evidence>
<feature type="domain" description="Ionotropic glutamate receptor C-terminal" evidence="13">
    <location>
        <begin position="22"/>
        <end position="348"/>
    </location>
</feature>
<dbReference type="CDD" id="cd00997">
    <property type="entry name" value="PBP2_GluR0"/>
    <property type="match status" value="1"/>
</dbReference>
<dbReference type="SMART" id="SM00062">
    <property type="entry name" value="PBPb"/>
    <property type="match status" value="1"/>
</dbReference>
<evidence type="ECO:0000256" key="10">
    <source>
        <dbReference type="SAM" id="Phobius"/>
    </source>
</evidence>
<feature type="transmembrane region" description="Helical" evidence="10">
    <location>
        <begin position="196"/>
        <end position="218"/>
    </location>
</feature>
<dbReference type="Pfam" id="PF00060">
    <property type="entry name" value="Lig_chan"/>
    <property type="match status" value="1"/>
</dbReference>
<evidence type="ECO:0000256" key="3">
    <source>
        <dbReference type="ARBA" id="ARBA00022692"/>
    </source>
</evidence>
<reference evidence="14 15" key="1">
    <citation type="submission" date="2014-01" db="EMBL/GenBank/DDBJ databases">
        <title>Sulfitobacter sp. H3 (MCCC 1A00686) Genome Sequencing.</title>
        <authorList>
            <person name="Lai Q."/>
            <person name="Hong Z."/>
        </authorList>
    </citation>
    <scope>NUCLEOTIDE SEQUENCE [LARGE SCALE GENOMIC DNA]</scope>
    <source>
        <strain evidence="14 15">H3</strain>
    </source>
</reference>
<dbReference type="GO" id="GO:0016020">
    <property type="term" value="C:membrane"/>
    <property type="evidence" value="ECO:0007669"/>
    <property type="project" value="UniProtKB-SubCell"/>
</dbReference>
<accession>A0A073J616</accession>
<dbReference type="GeneID" id="68871838"/>
<feature type="signal peptide" evidence="11">
    <location>
        <begin position="1"/>
        <end position="20"/>
    </location>
</feature>
<name>A0A073J616_9RHOB</name>
<dbReference type="OrthoDB" id="9768183at2"/>
<organism evidence="14 15">
    <name type="scientific">Pseudosulfitobacter pseudonitzschiae</name>
    <dbReference type="NCBI Taxonomy" id="1402135"/>
    <lineage>
        <taxon>Bacteria</taxon>
        <taxon>Pseudomonadati</taxon>
        <taxon>Pseudomonadota</taxon>
        <taxon>Alphaproteobacteria</taxon>
        <taxon>Rhodobacterales</taxon>
        <taxon>Roseobacteraceae</taxon>
        <taxon>Pseudosulfitobacter</taxon>
    </lineage>
</organism>
<gene>
    <name evidence="14" type="ORF">SUH3_10195</name>
</gene>
<dbReference type="AlphaFoldDB" id="A0A073J616"/>
<evidence type="ECO:0000256" key="4">
    <source>
        <dbReference type="ARBA" id="ARBA00022989"/>
    </source>
</evidence>
<keyword evidence="5" id="KW-0406">Ion transport</keyword>
<evidence type="ECO:0000259" key="12">
    <source>
        <dbReference type="SMART" id="SM00062"/>
    </source>
</evidence>
<dbReference type="Gene3D" id="3.40.190.10">
    <property type="entry name" value="Periplasmic binding protein-like II"/>
    <property type="match status" value="2"/>
</dbReference>
<evidence type="ECO:0000259" key="13">
    <source>
        <dbReference type="SMART" id="SM00079"/>
    </source>
</evidence>
<proteinExistence type="predicted"/>
<evidence type="ECO:0000256" key="2">
    <source>
        <dbReference type="ARBA" id="ARBA00022448"/>
    </source>
</evidence>
<keyword evidence="2" id="KW-0813">Transport</keyword>
<evidence type="ECO:0000256" key="5">
    <source>
        <dbReference type="ARBA" id="ARBA00023065"/>
    </source>
</evidence>
<keyword evidence="8" id="KW-0325">Glycoprotein</keyword>
<evidence type="ECO:0000256" key="6">
    <source>
        <dbReference type="ARBA" id="ARBA00023136"/>
    </source>
</evidence>
<keyword evidence="11" id="KW-0732">Signal</keyword>
<evidence type="ECO:0000256" key="1">
    <source>
        <dbReference type="ARBA" id="ARBA00004141"/>
    </source>
</evidence>
<dbReference type="RefSeq" id="WP_037922828.1">
    <property type="nucleotide sequence ID" value="NZ_CP054599.1"/>
</dbReference>
<keyword evidence="6 10" id="KW-0472">Membrane</keyword>
<sequence length="350" mass="38290">MIRNFLAILFACCLLSEAAAQDLTIATVTRPPFSMVVDGKDTGFSLQLWQEIAAKLGRPYQVVRHDSFADMLDSVKDGTADVAIANISITAGRELEMDFSQPIFASGLQIMVHPQAGGGASMWSAILSWDLLLAVLGAFALLLAGGMLMWHFEKRAQDYFNKPLRQAIFPSFWWALNLVVNGGFEERMPRSIFGRIFGVLLVISSLFIVSFFVAHITAAMTVEAINGSVSSINDLYGKRVGTIEGSTAQVFMDARELRSEGSPDLAALIEKFETNQLDAVVFDAPVLAYYVNTSGAGLAELTGSVFKGENYGIALPTNSALREEINQVLLSLREDGTYADIYREWFGENP</sequence>
<dbReference type="Gene3D" id="1.10.287.70">
    <property type="match status" value="1"/>
</dbReference>
<dbReference type="EMBL" id="JAMD01000002">
    <property type="protein sequence ID" value="KEJ97136.1"/>
    <property type="molecule type" value="Genomic_DNA"/>
</dbReference>
<dbReference type="SUPFAM" id="SSF81324">
    <property type="entry name" value="Voltage-gated potassium channels"/>
    <property type="match status" value="1"/>
</dbReference>
<keyword evidence="7" id="KW-0675">Receptor</keyword>
<feature type="transmembrane region" description="Helical" evidence="10">
    <location>
        <begin position="164"/>
        <end position="184"/>
    </location>
</feature>
<dbReference type="InterPro" id="IPR001320">
    <property type="entry name" value="Iontro_rcpt_C"/>
</dbReference>
<evidence type="ECO:0000256" key="8">
    <source>
        <dbReference type="ARBA" id="ARBA00023180"/>
    </source>
</evidence>
<dbReference type="SUPFAM" id="SSF53850">
    <property type="entry name" value="Periplasmic binding protein-like II"/>
    <property type="match status" value="1"/>
</dbReference>
<feature type="transmembrane region" description="Helical" evidence="10">
    <location>
        <begin position="131"/>
        <end position="152"/>
    </location>
</feature>
<comment type="subcellular location">
    <subcellularLocation>
        <location evidence="1">Membrane</location>
        <topology evidence="1">Multi-pass membrane protein</topology>
    </subcellularLocation>
</comment>
<dbReference type="InterPro" id="IPR001638">
    <property type="entry name" value="Solute-binding_3/MltF_N"/>
</dbReference>
<dbReference type="SMART" id="SM00079">
    <property type="entry name" value="PBPe"/>
    <property type="match status" value="1"/>
</dbReference>
<evidence type="ECO:0000256" key="9">
    <source>
        <dbReference type="ARBA" id="ARBA00023303"/>
    </source>
</evidence>
<protein>
    <submittedName>
        <fullName evidence="14">Glutamine ABC transporter substrate-binding protein</fullName>
    </submittedName>
</protein>
<dbReference type="Pfam" id="PF00497">
    <property type="entry name" value="SBP_bac_3"/>
    <property type="match status" value="1"/>
</dbReference>
<keyword evidence="15" id="KW-1185">Reference proteome</keyword>
<evidence type="ECO:0000256" key="11">
    <source>
        <dbReference type="SAM" id="SignalP"/>
    </source>
</evidence>
<keyword evidence="4 10" id="KW-1133">Transmembrane helix</keyword>